<keyword evidence="7" id="KW-0067">ATP-binding</keyword>
<reference evidence="12" key="1">
    <citation type="submission" date="2017-02" db="UniProtKB">
        <authorList>
            <consortium name="WormBaseParasite"/>
        </authorList>
    </citation>
    <scope>IDENTIFICATION</scope>
</reference>
<reference evidence="9 11" key="2">
    <citation type="submission" date="2018-11" db="EMBL/GenBank/DDBJ databases">
        <authorList>
            <consortium name="Pathogen Informatics"/>
        </authorList>
    </citation>
    <scope>NUCLEOTIDE SEQUENCE [LARGE SCALE GENOMIC DNA]</scope>
</reference>
<keyword evidence="3 7" id="KW-0235">DNA replication</keyword>
<organism evidence="10 12">
    <name type="scientific">Dracunculus medinensis</name>
    <name type="common">Guinea worm</name>
    <dbReference type="NCBI Taxonomy" id="318479"/>
    <lineage>
        <taxon>Eukaryota</taxon>
        <taxon>Metazoa</taxon>
        <taxon>Ecdysozoa</taxon>
        <taxon>Nematoda</taxon>
        <taxon>Chromadorea</taxon>
        <taxon>Rhabditida</taxon>
        <taxon>Spirurina</taxon>
        <taxon>Dracunculoidea</taxon>
        <taxon>Dracunculidae</taxon>
        <taxon>Dracunculus</taxon>
    </lineage>
</organism>
<evidence type="ECO:0000256" key="1">
    <source>
        <dbReference type="ARBA" id="ARBA00004123"/>
    </source>
</evidence>
<dbReference type="SMART" id="SM00382">
    <property type="entry name" value="AAA"/>
    <property type="match status" value="1"/>
</dbReference>
<evidence type="ECO:0000256" key="5">
    <source>
        <dbReference type="ARBA" id="ARBA00023125"/>
    </source>
</evidence>
<dbReference type="AlphaFoldDB" id="A0A0N4U1Z9"/>
<dbReference type="InterPro" id="IPR027417">
    <property type="entry name" value="P-loop_NTPase"/>
</dbReference>
<evidence type="ECO:0000256" key="4">
    <source>
        <dbReference type="ARBA" id="ARBA00022723"/>
    </source>
</evidence>
<dbReference type="OrthoDB" id="1926878at2759"/>
<evidence type="ECO:0000259" key="8">
    <source>
        <dbReference type="SMART" id="SM00382"/>
    </source>
</evidence>
<dbReference type="GO" id="GO:0005664">
    <property type="term" value="C:nuclear origin of replication recognition complex"/>
    <property type="evidence" value="ECO:0007669"/>
    <property type="project" value="TreeGrafter"/>
</dbReference>
<dbReference type="Gene3D" id="3.40.50.300">
    <property type="entry name" value="P-loop containing nucleotide triphosphate hydrolases"/>
    <property type="match status" value="1"/>
</dbReference>
<dbReference type="InterPro" id="IPR003959">
    <property type="entry name" value="ATPase_AAA_core"/>
</dbReference>
<dbReference type="Proteomes" id="UP000274756">
    <property type="component" value="Unassembled WGS sequence"/>
</dbReference>
<proteinExistence type="inferred from homology"/>
<dbReference type="GO" id="GO:0016887">
    <property type="term" value="F:ATP hydrolysis activity"/>
    <property type="evidence" value="ECO:0007669"/>
    <property type="project" value="InterPro"/>
</dbReference>
<dbReference type="PANTHER" id="PTHR10763:SF23">
    <property type="entry name" value="ORIGIN RECOGNITION COMPLEX SUBUNIT 1"/>
    <property type="match status" value="1"/>
</dbReference>
<dbReference type="STRING" id="318479.A0A0N4U1Z9"/>
<sequence>MICARLHTSEIPEKLPCREEEFNRICGFISNSIGKVAISQSMYISGVPGTGKTATVLQAVRYMKSIKTNPPFNFVMVNAMELTEPKHIFVEIYKQLFSVKKISPFLLSKFLFLCSYSFLIFNNLVYSTARRKLNAILQFSDPNRLPLILLIDEIDLFCAKRQEIVYDLFNWSANDELRVSILAISNTLDLPERFFVKKVSTRVGTNRLCFQPYDHNEIAFIIEDRLKGSAAVQKEAVELASRKVAAVYGDLRKALDIIRRAVEIAKNSKLNKVTLKNVQEAIEETSSTPANELIHSLPYHSVLLLHAALSEQLSSGLDEFRFSDMIKQYRLHCADLNLTPLPTSSAYKYVVQLCRYFAS</sequence>
<comment type="subcellular location">
    <subcellularLocation>
        <location evidence="1 7">Nucleus</location>
    </subcellularLocation>
</comment>
<keyword evidence="7" id="KW-0547">Nucleotide-binding</keyword>
<keyword evidence="4" id="KW-0479">Metal-binding</keyword>
<dbReference type="InterPro" id="IPR003593">
    <property type="entry name" value="AAA+_ATPase"/>
</dbReference>
<dbReference type="GO" id="GO:0005524">
    <property type="term" value="F:ATP binding"/>
    <property type="evidence" value="ECO:0007669"/>
    <property type="project" value="UniProtKB-KW"/>
</dbReference>
<keyword evidence="11" id="KW-1185">Reference proteome</keyword>
<comment type="subunit">
    <text evidence="7">ORC is composed of six subunits.</text>
</comment>
<dbReference type="GO" id="GO:0006270">
    <property type="term" value="P:DNA replication initiation"/>
    <property type="evidence" value="ECO:0007669"/>
    <property type="project" value="TreeGrafter"/>
</dbReference>
<dbReference type="GO" id="GO:0033314">
    <property type="term" value="P:mitotic DNA replication checkpoint signaling"/>
    <property type="evidence" value="ECO:0007669"/>
    <property type="project" value="TreeGrafter"/>
</dbReference>
<dbReference type="PANTHER" id="PTHR10763">
    <property type="entry name" value="CELL DIVISION CONTROL PROTEIN 6-RELATED"/>
    <property type="match status" value="1"/>
</dbReference>
<dbReference type="InterPro" id="IPR041083">
    <property type="entry name" value="AAA_lid_10"/>
</dbReference>
<comment type="similarity">
    <text evidence="2 7">Belongs to the ORC1 family.</text>
</comment>
<dbReference type="SUPFAM" id="SSF52540">
    <property type="entry name" value="P-loop containing nucleoside triphosphate hydrolases"/>
    <property type="match status" value="1"/>
</dbReference>
<gene>
    <name evidence="9" type="ORF">DME_LOCUS5028</name>
</gene>
<name>A0A0N4U1Z9_DRAME</name>
<protein>
    <recommendedName>
        <fullName evidence="7">Origin recognition complex subunit 1</fullName>
    </recommendedName>
</protein>
<feature type="domain" description="AAA+ ATPase" evidence="8">
    <location>
        <begin position="38"/>
        <end position="214"/>
    </location>
</feature>
<dbReference type="Pfam" id="PF17872">
    <property type="entry name" value="AAA_lid_10"/>
    <property type="match status" value="1"/>
</dbReference>
<evidence type="ECO:0000313" key="9">
    <source>
        <dbReference type="EMBL" id="VDN55055.1"/>
    </source>
</evidence>
<evidence type="ECO:0000313" key="10">
    <source>
        <dbReference type="Proteomes" id="UP000038040"/>
    </source>
</evidence>
<keyword evidence="5 7" id="KW-0238">DNA-binding</keyword>
<dbReference type="Proteomes" id="UP000038040">
    <property type="component" value="Unplaced"/>
</dbReference>
<dbReference type="InterPro" id="IPR015163">
    <property type="entry name" value="Cdc6_C"/>
</dbReference>
<evidence type="ECO:0000256" key="2">
    <source>
        <dbReference type="ARBA" id="ARBA00008398"/>
    </source>
</evidence>
<evidence type="ECO:0000256" key="7">
    <source>
        <dbReference type="RuleBase" id="RU365058"/>
    </source>
</evidence>
<evidence type="ECO:0000313" key="11">
    <source>
        <dbReference type="Proteomes" id="UP000274756"/>
    </source>
</evidence>
<evidence type="ECO:0000313" key="12">
    <source>
        <dbReference type="WBParaSite" id="DME_0000066801-mRNA-1"/>
    </source>
</evidence>
<dbReference type="Pfam" id="PF00004">
    <property type="entry name" value="AAA"/>
    <property type="match status" value="1"/>
</dbReference>
<dbReference type="InterPro" id="IPR050311">
    <property type="entry name" value="ORC1/CDC6"/>
</dbReference>
<evidence type="ECO:0000256" key="3">
    <source>
        <dbReference type="ARBA" id="ARBA00022705"/>
    </source>
</evidence>
<dbReference type="EMBL" id="UYYG01001151">
    <property type="protein sequence ID" value="VDN55055.1"/>
    <property type="molecule type" value="Genomic_DNA"/>
</dbReference>
<comment type="function">
    <text evidence="7">Component of the origin recognition complex (ORC) that binds origins of replication. DNA-binding is ATP-dependent, however specific DNA sequences that define origins of replication have not been identified so far. ORC is required to assemble the pre-replication complex necessary to initiate DNA replication.</text>
</comment>
<dbReference type="WBParaSite" id="DME_0000066801-mRNA-1">
    <property type="protein sequence ID" value="DME_0000066801-mRNA-1"/>
    <property type="gene ID" value="DME_0000066801"/>
</dbReference>
<accession>A0A0N4U1Z9</accession>
<evidence type="ECO:0000256" key="6">
    <source>
        <dbReference type="ARBA" id="ARBA00023242"/>
    </source>
</evidence>
<dbReference type="GO" id="GO:0046872">
    <property type="term" value="F:metal ion binding"/>
    <property type="evidence" value="ECO:0007669"/>
    <property type="project" value="UniProtKB-KW"/>
</dbReference>
<keyword evidence="6 7" id="KW-0539">Nucleus</keyword>
<dbReference type="Pfam" id="PF09079">
    <property type="entry name" value="WHD_Cdc6"/>
    <property type="match status" value="1"/>
</dbReference>
<dbReference type="GO" id="GO:0003688">
    <property type="term" value="F:DNA replication origin binding"/>
    <property type="evidence" value="ECO:0007669"/>
    <property type="project" value="TreeGrafter"/>
</dbReference>